<proteinExistence type="predicted"/>
<comment type="caution">
    <text evidence="2">The sequence shown here is derived from an EMBL/GenBank/DDBJ whole genome shotgun (WGS) entry which is preliminary data.</text>
</comment>
<feature type="compositionally biased region" description="Basic and acidic residues" evidence="1">
    <location>
        <begin position="37"/>
        <end position="95"/>
    </location>
</feature>
<sequence length="95" mass="10258">MSVGENGGAGEKVQGREVAGRTRLGEGGMGKEGAGSARDEERISGKDAKGVLKDVERGMEIRRESGEGKEGDDIGERILRKDIEEVKDEKRGRKM</sequence>
<evidence type="ECO:0000256" key="1">
    <source>
        <dbReference type="SAM" id="MobiDB-lite"/>
    </source>
</evidence>
<reference evidence="2 3" key="1">
    <citation type="submission" date="2019-05" db="EMBL/GenBank/DDBJ databases">
        <title>Another draft genome of Portunus trituberculatus and its Hox gene families provides insights of decapod evolution.</title>
        <authorList>
            <person name="Jeong J.-H."/>
            <person name="Song I."/>
            <person name="Kim S."/>
            <person name="Choi T."/>
            <person name="Kim D."/>
            <person name="Ryu S."/>
            <person name="Kim W."/>
        </authorList>
    </citation>
    <scope>NUCLEOTIDE SEQUENCE [LARGE SCALE GENOMIC DNA]</scope>
    <source>
        <tissue evidence="2">Muscle</tissue>
    </source>
</reference>
<dbReference type="AlphaFoldDB" id="A0A5B7JH06"/>
<evidence type="ECO:0000313" key="2">
    <source>
        <dbReference type="EMBL" id="MPC96000.1"/>
    </source>
</evidence>
<gene>
    <name evidence="2" type="ORF">E2C01_091233</name>
</gene>
<feature type="compositionally biased region" description="Gly residues" evidence="1">
    <location>
        <begin position="1"/>
        <end position="10"/>
    </location>
</feature>
<dbReference type="Proteomes" id="UP000324222">
    <property type="component" value="Unassembled WGS sequence"/>
</dbReference>
<feature type="region of interest" description="Disordered" evidence="1">
    <location>
        <begin position="1"/>
        <end position="95"/>
    </location>
</feature>
<keyword evidence="3" id="KW-1185">Reference proteome</keyword>
<accession>A0A5B7JH06</accession>
<name>A0A5B7JH06_PORTR</name>
<feature type="compositionally biased region" description="Basic and acidic residues" evidence="1">
    <location>
        <begin position="13"/>
        <end position="24"/>
    </location>
</feature>
<organism evidence="2 3">
    <name type="scientific">Portunus trituberculatus</name>
    <name type="common">Swimming crab</name>
    <name type="synonym">Neptunus trituberculatus</name>
    <dbReference type="NCBI Taxonomy" id="210409"/>
    <lineage>
        <taxon>Eukaryota</taxon>
        <taxon>Metazoa</taxon>
        <taxon>Ecdysozoa</taxon>
        <taxon>Arthropoda</taxon>
        <taxon>Crustacea</taxon>
        <taxon>Multicrustacea</taxon>
        <taxon>Malacostraca</taxon>
        <taxon>Eumalacostraca</taxon>
        <taxon>Eucarida</taxon>
        <taxon>Decapoda</taxon>
        <taxon>Pleocyemata</taxon>
        <taxon>Brachyura</taxon>
        <taxon>Eubrachyura</taxon>
        <taxon>Portunoidea</taxon>
        <taxon>Portunidae</taxon>
        <taxon>Portuninae</taxon>
        <taxon>Portunus</taxon>
    </lineage>
</organism>
<protein>
    <submittedName>
        <fullName evidence="2">Uncharacterized protein</fullName>
    </submittedName>
</protein>
<evidence type="ECO:0000313" key="3">
    <source>
        <dbReference type="Proteomes" id="UP000324222"/>
    </source>
</evidence>
<dbReference type="EMBL" id="VSRR010104229">
    <property type="protein sequence ID" value="MPC96000.1"/>
    <property type="molecule type" value="Genomic_DNA"/>
</dbReference>